<dbReference type="AlphaFoldDB" id="A0A4Y2M7B0"/>
<feature type="non-terminal residue" evidence="1">
    <location>
        <position position="88"/>
    </location>
</feature>
<comment type="caution">
    <text evidence="1">The sequence shown here is derived from an EMBL/GenBank/DDBJ whole genome shotgun (WGS) entry which is preliminary data.</text>
</comment>
<dbReference type="Proteomes" id="UP000499080">
    <property type="component" value="Unassembled WGS sequence"/>
</dbReference>
<organism evidence="1 2">
    <name type="scientific">Araneus ventricosus</name>
    <name type="common">Orbweaver spider</name>
    <name type="synonym">Epeira ventricosa</name>
    <dbReference type="NCBI Taxonomy" id="182803"/>
    <lineage>
        <taxon>Eukaryota</taxon>
        <taxon>Metazoa</taxon>
        <taxon>Ecdysozoa</taxon>
        <taxon>Arthropoda</taxon>
        <taxon>Chelicerata</taxon>
        <taxon>Arachnida</taxon>
        <taxon>Araneae</taxon>
        <taxon>Araneomorphae</taxon>
        <taxon>Entelegynae</taxon>
        <taxon>Araneoidea</taxon>
        <taxon>Araneidae</taxon>
        <taxon>Araneus</taxon>
    </lineage>
</organism>
<proteinExistence type="predicted"/>
<evidence type="ECO:0000313" key="1">
    <source>
        <dbReference type="EMBL" id="GBN22975.1"/>
    </source>
</evidence>
<evidence type="ECO:0000313" key="2">
    <source>
        <dbReference type="Proteomes" id="UP000499080"/>
    </source>
</evidence>
<name>A0A4Y2M7B0_ARAVE</name>
<protein>
    <submittedName>
        <fullName evidence="1">Uncharacterized protein</fullName>
    </submittedName>
</protein>
<accession>A0A4Y2M7B0</accession>
<keyword evidence="2" id="KW-1185">Reference proteome</keyword>
<gene>
    <name evidence="1" type="ORF">AVEN_16610_1</name>
</gene>
<reference evidence="1 2" key="1">
    <citation type="journal article" date="2019" name="Sci. Rep.">
        <title>Orb-weaving spider Araneus ventricosus genome elucidates the spidroin gene catalogue.</title>
        <authorList>
            <person name="Kono N."/>
            <person name="Nakamura H."/>
            <person name="Ohtoshi R."/>
            <person name="Moran D.A.P."/>
            <person name="Shinohara A."/>
            <person name="Yoshida Y."/>
            <person name="Fujiwara M."/>
            <person name="Mori M."/>
            <person name="Tomita M."/>
            <person name="Arakawa K."/>
        </authorList>
    </citation>
    <scope>NUCLEOTIDE SEQUENCE [LARGE SCALE GENOMIC DNA]</scope>
</reference>
<sequence>MHSTAVCRFGARFTEHASKHCDCSGLRSRWMDRMDAKTGRKTNFALRKCLGSQNYFRFPATFDSKRSTVEPRLSELIGTVITADNRKL</sequence>
<dbReference type="EMBL" id="BGPR01121987">
    <property type="protein sequence ID" value="GBN22975.1"/>
    <property type="molecule type" value="Genomic_DNA"/>
</dbReference>